<comment type="caution">
    <text evidence="1">The sequence shown here is derived from an EMBL/GenBank/DDBJ whole genome shotgun (WGS) entry which is preliminary data.</text>
</comment>
<evidence type="ECO:0000313" key="2">
    <source>
        <dbReference type="Proteomes" id="UP000608420"/>
    </source>
</evidence>
<protein>
    <recommendedName>
        <fullName evidence="3">Transposase</fullName>
    </recommendedName>
</protein>
<gene>
    <name evidence="1" type="ORF">GCM10010913_30650</name>
</gene>
<evidence type="ECO:0008006" key="3">
    <source>
        <dbReference type="Google" id="ProtNLM"/>
    </source>
</evidence>
<evidence type="ECO:0000313" key="1">
    <source>
        <dbReference type="EMBL" id="GGG06680.1"/>
    </source>
</evidence>
<reference evidence="2" key="1">
    <citation type="journal article" date="2019" name="Int. J. Syst. Evol. Microbiol.">
        <title>The Global Catalogue of Microorganisms (GCM) 10K type strain sequencing project: providing services to taxonomists for standard genome sequencing and annotation.</title>
        <authorList>
            <consortium name="The Broad Institute Genomics Platform"/>
            <consortium name="The Broad Institute Genome Sequencing Center for Infectious Disease"/>
            <person name="Wu L."/>
            <person name="Ma J."/>
        </authorList>
    </citation>
    <scope>NUCLEOTIDE SEQUENCE [LARGE SCALE GENOMIC DNA]</scope>
    <source>
        <strain evidence="2">CGMCC 1.15420</strain>
    </source>
</reference>
<dbReference type="Proteomes" id="UP000608420">
    <property type="component" value="Unassembled WGS sequence"/>
</dbReference>
<sequence length="162" mass="19347">MSRYSEYVENHVPKPPIVPTDWEYVRNEFDDIIDSDIISGNKEGRDCYPQVRKTIRVKHKGGTLHASEYIQDRRNIAPHVIQFEYDWQYDPGNPEAIWKFHYDTLHPEQYWPATRHFHQHDQPNPLKTNHGRTSNFAARNVCAVLETIRCYMQKQPKLRRQS</sequence>
<organism evidence="1 2">
    <name type="scientific">Paenibacillus aceti</name>
    <dbReference type="NCBI Taxonomy" id="1820010"/>
    <lineage>
        <taxon>Bacteria</taxon>
        <taxon>Bacillati</taxon>
        <taxon>Bacillota</taxon>
        <taxon>Bacilli</taxon>
        <taxon>Bacillales</taxon>
        <taxon>Paenibacillaceae</taxon>
        <taxon>Paenibacillus</taxon>
    </lineage>
</organism>
<accession>A0ABQ1VZ85</accession>
<keyword evidence="2" id="KW-1185">Reference proteome</keyword>
<dbReference type="EMBL" id="BMIW01000023">
    <property type="protein sequence ID" value="GGG06680.1"/>
    <property type="molecule type" value="Genomic_DNA"/>
</dbReference>
<name>A0ABQ1VZ85_9BACL</name>
<proteinExistence type="predicted"/>